<feature type="signal peptide" evidence="4">
    <location>
        <begin position="1"/>
        <end position="26"/>
    </location>
</feature>
<keyword evidence="2" id="KW-0677">Repeat</keyword>
<reference evidence="7" key="2">
    <citation type="submission" date="2020-09" db="EMBL/GenBank/DDBJ databases">
        <authorList>
            <person name="Sun Q."/>
            <person name="Kim S."/>
        </authorList>
    </citation>
    <scope>NUCLEOTIDE SEQUENCE</scope>
    <source>
        <strain evidence="7">KCTC 32437</strain>
    </source>
</reference>
<evidence type="ECO:0008006" key="9">
    <source>
        <dbReference type="Google" id="ProtNLM"/>
    </source>
</evidence>
<dbReference type="PROSITE" id="PS50915">
    <property type="entry name" value="CRYSTALLIN_BETA_GAMMA"/>
    <property type="match status" value="1"/>
</dbReference>
<comment type="caution">
    <text evidence="7">The sequence shown here is derived from an EMBL/GenBank/DDBJ whole genome shotgun (WGS) entry which is preliminary data.</text>
</comment>
<dbReference type="EMBL" id="BMZE01000001">
    <property type="protein sequence ID" value="GHA16846.1"/>
    <property type="molecule type" value="Genomic_DNA"/>
</dbReference>
<dbReference type="AlphaFoldDB" id="A0A918VR27"/>
<dbReference type="PROSITE" id="PS51781">
    <property type="entry name" value="SH3B"/>
    <property type="match status" value="1"/>
</dbReference>
<evidence type="ECO:0000313" key="8">
    <source>
        <dbReference type="Proteomes" id="UP000646579"/>
    </source>
</evidence>
<dbReference type="Pfam" id="PF03995">
    <property type="entry name" value="Inhibitor_I36"/>
    <property type="match status" value="1"/>
</dbReference>
<dbReference type="Gene3D" id="2.60.20.10">
    <property type="entry name" value="Crystallins"/>
    <property type="match status" value="1"/>
</dbReference>
<evidence type="ECO:0000259" key="6">
    <source>
        <dbReference type="PROSITE" id="PS51781"/>
    </source>
</evidence>
<evidence type="ECO:0000256" key="3">
    <source>
        <dbReference type="SAM" id="MobiDB-lite"/>
    </source>
</evidence>
<evidence type="ECO:0000256" key="4">
    <source>
        <dbReference type="SAM" id="SignalP"/>
    </source>
</evidence>
<evidence type="ECO:0000256" key="2">
    <source>
        <dbReference type="ARBA" id="ARBA00022737"/>
    </source>
</evidence>
<dbReference type="InterPro" id="IPR011024">
    <property type="entry name" value="G_crystallin-like"/>
</dbReference>
<dbReference type="InterPro" id="IPR001064">
    <property type="entry name" value="Beta/gamma_crystallin"/>
</dbReference>
<keyword evidence="8" id="KW-1185">Reference proteome</keyword>
<feature type="compositionally biased region" description="Basic and acidic residues" evidence="3">
    <location>
        <begin position="84"/>
        <end position="106"/>
    </location>
</feature>
<protein>
    <recommendedName>
        <fullName evidence="9">SH3b domain-containing protein</fullName>
    </recommendedName>
</protein>
<feature type="domain" description="Beta/gamma crystallin 'Greek key'" evidence="5">
    <location>
        <begin position="137"/>
        <end position="177"/>
    </location>
</feature>
<feature type="domain" description="SH3b" evidence="6">
    <location>
        <begin position="20"/>
        <end position="87"/>
    </location>
</feature>
<name>A0A918VR27_9HYPH</name>
<dbReference type="SUPFAM" id="SSF49695">
    <property type="entry name" value="gamma-Crystallin-like"/>
    <property type="match status" value="1"/>
</dbReference>
<feature type="chain" id="PRO_5037449577" description="SH3b domain-containing protein" evidence="4">
    <location>
        <begin position="27"/>
        <end position="217"/>
    </location>
</feature>
<organism evidence="7 8">
    <name type="scientific">Devosia pacifica</name>
    <dbReference type="NCBI Taxonomy" id="1335967"/>
    <lineage>
        <taxon>Bacteria</taxon>
        <taxon>Pseudomonadati</taxon>
        <taxon>Pseudomonadota</taxon>
        <taxon>Alphaproteobacteria</taxon>
        <taxon>Hyphomicrobiales</taxon>
        <taxon>Devosiaceae</taxon>
        <taxon>Devosia</taxon>
    </lineage>
</organism>
<evidence type="ECO:0000259" key="5">
    <source>
        <dbReference type="PROSITE" id="PS50915"/>
    </source>
</evidence>
<dbReference type="InterPro" id="IPR003646">
    <property type="entry name" value="SH3-like_bac-type"/>
</dbReference>
<dbReference type="RefSeq" id="WP_189423973.1">
    <property type="nucleotide sequence ID" value="NZ_BMZE01000001.1"/>
</dbReference>
<evidence type="ECO:0000256" key="1">
    <source>
        <dbReference type="ARBA" id="ARBA00009646"/>
    </source>
</evidence>
<proteinExistence type="inferred from homology"/>
<sequence length="217" mass="24448">MHNFTKVFTGAAAMAVTMLATSAAYAAPAQATTAVNVRSGPGTNYSVVDVLQSGQRVEIDRCSGNWCYVIKPGPDGWTSSRYLARQDENRDRGRDRDRRSDRDGRPDVNFSVELPGFEFSIGNGADFRQRPDRDRGGRVCFYEDWNYRGSSFCVRPGQRYSQLNNFNDRISSIRVYGNAQAQVCEDYNYNGRCAVVSDDRPRLQGRNNDIISSIRVR</sequence>
<evidence type="ECO:0000313" key="7">
    <source>
        <dbReference type="EMBL" id="GHA16846.1"/>
    </source>
</evidence>
<comment type="similarity">
    <text evidence="1">Belongs to the beta/gamma-crystallin family.</text>
</comment>
<feature type="region of interest" description="Disordered" evidence="3">
    <location>
        <begin position="84"/>
        <end position="108"/>
    </location>
</feature>
<dbReference type="Gene3D" id="2.30.30.40">
    <property type="entry name" value="SH3 Domains"/>
    <property type="match status" value="1"/>
</dbReference>
<keyword evidence="4" id="KW-0732">Signal</keyword>
<accession>A0A918VR27</accession>
<dbReference type="Proteomes" id="UP000646579">
    <property type="component" value="Unassembled WGS sequence"/>
</dbReference>
<dbReference type="Pfam" id="PF08239">
    <property type="entry name" value="SH3_3"/>
    <property type="match status" value="1"/>
</dbReference>
<reference evidence="7" key="1">
    <citation type="journal article" date="2014" name="Int. J. Syst. Evol. Microbiol.">
        <title>Complete genome sequence of Corynebacterium casei LMG S-19264T (=DSM 44701T), isolated from a smear-ripened cheese.</title>
        <authorList>
            <consortium name="US DOE Joint Genome Institute (JGI-PGF)"/>
            <person name="Walter F."/>
            <person name="Albersmeier A."/>
            <person name="Kalinowski J."/>
            <person name="Ruckert C."/>
        </authorList>
    </citation>
    <scope>NUCLEOTIDE SEQUENCE</scope>
    <source>
        <strain evidence="7">KCTC 32437</strain>
    </source>
</reference>
<gene>
    <name evidence="7" type="ORF">GCM10007989_10030</name>
</gene>